<evidence type="ECO:0000256" key="4">
    <source>
        <dbReference type="ARBA" id="ARBA00011738"/>
    </source>
</evidence>
<dbReference type="GO" id="GO:0005737">
    <property type="term" value="C:cytoplasm"/>
    <property type="evidence" value="ECO:0007669"/>
    <property type="project" value="UniProtKB-SubCell"/>
</dbReference>
<evidence type="ECO:0000256" key="3">
    <source>
        <dbReference type="ARBA" id="ARBA00010183"/>
    </source>
</evidence>
<evidence type="ECO:0000256" key="2">
    <source>
        <dbReference type="ARBA" id="ARBA00004496"/>
    </source>
</evidence>
<evidence type="ECO:0000256" key="5">
    <source>
        <dbReference type="ARBA" id="ARBA00022490"/>
    </source>
</evidence>
<protein>
    <recommendedName>
        <fullName evidence="15">Ribonuclease 3</fullName>
        <ecNumber evidence="15">3.1.26.3</ecNumber>
    </recommendedName>
    <alternativeName>
        <fullName evidence="15">Ribonuclease III</fullName>
        <shortName evidence="15">RNase III</shortName>
    </alternativeName>
</protein>
<evidence type="ECO:0000256" key="8">
    <source>
        <dbReference type="ARBA" id="ARBA00022694"/>
    </source>
</evidence>
<dbReference type="EMBL" id="CP001098">
    <property type="protein sequence ID" value="ACL69788.1"/>
    <property type="molecule type" value="Genomic_DNA"/>
</dbReference>
<feature type="binding site" evidence="15">
    <location>
        <position position="125"/>
    </location>
    <ligand>
        <name>Mg(2+)</name>
        <dbReference type="ChEBI" id="CHEBI:18420"/>
    </ligand>
</feature>
<evidence type="ECO:0000256" key="15">
    <source>
        <dbReference type="HAMAP-Rule" id="MF_00104"/>
    </source>
</evidence>
<keyword evidence="9 15" id="KW-0540">Nuclease</keyword>
<evidence type="ECO:0000256" key="10">
    <source>
        <dbReference type="ARBA" id="ARBA00022723"/>
    </source>
</evidence>
<dbReference type="FunFam" id="1.10.1520.10:FF:000001">
    <property type="entry name" value="Ribonuclease 3"/>
    <property type="match status" value="1"/>
</dbReference>
<keyword evidence="8 15" id="KW-0819">tRNA processing</keyword>
<feature type="domain" description="RNase III" evidence="17">
    <location>
        <begin position="10"/>
        <end position="139"/>
    </location>
</feature>
<evidence type="ECO:0000256" key="13">
    <source>
        <dbReference type="ARBA" id="ARBA00022842"/>
    </source>
</evidence>
<keyword evidence="10 15" id="KW-0479">Metal-binding</keyword>
<evidence type="ECO:0000313" key="18">
    <source>
        <dbReference type="EMBL" id="ACL69788.1"/>
    </source>
</evidence>
<dbReference type="KEGG" id="hor:Hore_10320"/>
<evidence type="ECO:0000259" key="17">
    <source>
        <dbReference type="PROSITE" id="PS50142"/>
    </source>
</evidence>
<dbReference type="GO" id="GO:0004525">
    <property type="term" value="F:ribonuclease III activity"/>
    <property type="evidence" value="ECO:0007669"/>
    <property type="project" value="UniProtKB-UniRule"/>
</dbReference>
<dbReference type="PROSITE" id="PS50142">
    <property type="entry name" value="RNASE_3_2"/>
    <property type="match status" value="1"/>
</dbReference>
<dbReference type="GO" id="GO:0008033">
    <property type="term" value="P:tRNA processing"/>
    <property type="evidence" value="ECO:0007669"/>
    <property type="project" value="UniProtKB-KW"/>
</dbReference>
<comment type="similarity">
    <text evidence="3">Belongs to the ribonuclease III family.</text>
</comment>
<evidence type="ECO:0000256" key="11">
    <source>
        <dbReference type="ARBA" id="ARBA00022759"/>
    </source>
</evidence>
<dbReference type="Gene3D" id="1.10.1520.10">
    <property type="entry name" value="Ribonuclease III domain"/>
    <property type="match status" value="1"/>
</dbReference>
<dbReference type="NCBIfam" id="TIGR02191">
    <property type="entry name" value="RNaseIII"/>
    <property type="match status" value="1"/>
</dbReference>
<proteinExistence type="inferred from homology"/>
<accession>B8CWW9</accession>
<keyword evidence="13 15" id="KW-0460">Magnesium</keyword>
<evidence type="ECO:0000256" key="6">
    <source>
        <dbReference type="ARBA" id="ARBA00022552"/>
    </source>
</evidence>
<dbReference type="STRING" id="373903.Hore_10320"/>
<dbReference type="GO" id="GO:0006364">
    <property type="term" value="P:rRNA processing"/>
    <property type="evidence" value="ECO:0007669"/>
    <property type="project" value="UniProtKB-UniRule"/>
</dbReference>
<dbReference type="PROSITE" id="PS00517">
    <property type="entry name" value="RNASE_3_1"/>
    <property type="match status" value="1"/>
</dbReference>
<dbReference type="Gene3D" id="3.30.160.20">
    <property type="match status" value="1"/>
</dbReference>
<dbReference type="SUPFAM" id="SSF69065">
    <property type="entry name" value="RNase III domain-like"/>
    <property type="match status" value="1"/>
</dbReference>
<keyword evidence="7 15" id="KW-0507">mRNA processing</keyword>
<evidence type="ECO:0000313" key="19">
    <source>
        <dbReference type="Proteomes" id="UP000000719"/>
    </source>
</evidence>
<dbReference type="AlphaFoldDB" id="B8CWW9"/>
<reference evidence="18 19" key="1">
    <citation type="journal article" date="2009" name="PLoS ONE">
        <title>Genome analysis of the anaerobic thermohalophilic bacterium Halothermothrix orenii.</title>
        <authorList>
            <person name="Mavromatis K."/>
            <person name="Ivanova N."/>
            <person name="Anderson I."/>
            <person name="Lykidis A."/>
            <person name="Hooper S.D."/>
            <person name="Sun H."/>
            <person name="Kunin V."/>
            <person name="Lapidus A."/>
            <person name="Hugenholtz P."/>
            <person name="Patel B."/>
            <person name="Kyrpides N.C."/>
        </authorList>
    </citation>
    <scope>NUCLEOTIDE SEQUENCE [LARGE SCALE GENOMIC DNA]</scope>
    <source>
        <strain evidence="19">H 168 / OCM 544 / DSM 9562</strain>
    </source>
</reference>
<comment type="subcellular location">
    <subcellularLocation>
        <location evidence="2 15">Cytoplasm</location>
    </subcellularLocation>
</comment>
<dbReference type="Pfam" id="PF00035">
    <property type="entry name" value="dsrm"/>
    <property type="match status" value="1"/>
</dbReference>
<feature type="active site" evidence="15">
    <location>
        <position position="56"/>
    </location>
</feature>
<evidence type="ECO:0000259" key="16">
    <source>
        <dbReference type="PROSITE" id="PS50137"/>
    </source>
</evidence>
<dbReference type="InterPro" id="IPR014720">
    <property type="entry name" value="dsRBD_dom"/>
</dbReference>
<organism evidence="18 19">
    <name type="scientific">Halothermothrix orenii (strain H 168 / OCM 544 / DSM 9562)</name>
    <dbReference type="NCBI Taxonomy" id="373903"/>
    <lineage>
        <taxon>Bacteria</taxon>
        <taxon>Bacillati</taxon>
        <taxon>Bacillota</taxon>
        <taxon>Clostridia</taxon>
        <taxon>Halanaerobiales</taxon>
        <taxon>Halothermotrichaceae</taxon>
        <taxon>Halothermothrix</taxon>
    </lineage>
</organism>
<dbReference type="InterPro" id="IPR036389">
    <property type="entry name" value="RNase_III_sf"/>
</dbReference>
<dbReference type="GO" id="GO:0046872">
    <property type="term" value="F:metal ion binding"/>
    <property type="evidence" value="ECO:0007669"/>
    <property type="project" value="UniProtKB-KW"/>
</dbReference>
<dbReference type="FunFam" id="3.30.160.20:FF:000003">
    <property type="entry name" value="Ribonuclease 3"/>
    <property type="match status" value="1"/>
</dbReference>
<feature type="binding site" evidence="15">
    <location>
        <position position="128"/>
    </location>
    <ligand>
        <name>Mg(2+)</name>
        <dbReference type="ChEBI" id="CHEBI:18420"/>
    </ligand>
</feature>
<gene>
    <name evidence="15" type="primary">rnc</name>
    <name evidence="18" type="ordered locus">Hore_10320</name>
</gene>
<evidence type="ECO:0000256" key="7">
    <source>
        <dbReference type="ARBA" id="ARBA00022664"/>
    </source>
</evidence>
<evidence type="ECO:0000256" key="1">
    <source>
        <dbReference type="ARBA" id="ARBA00000109"/>
    </source>
</evidence>
<dbReference type="HAMAP" id="MF_00104">
    <property type="entry name" value="RNase_III"/>
    <property type="match status" value="1"/>
</dbReference>
<sequence length="236" mass="26854">MIRIYNKKLLKKLEEKLNIRFNDISLLQKAVTHKSFVHEKSDPDLEDNERLEFLGDSVLSIVISTYLYKNFPEYNEGELAKMRAYIVSSSHLACKARELGLGKYILMGKGEELNGGRERESILADTLEAVIGAIYLDQGFNTITDLLINFFKDDVKKLDQGNIIRDYKTYLQEFIQKDGSCEIKYNIINEYGPDHNKKFEVGVKVNGKELGRGTGFSKKEAEQKAAKDALSNLGEI</sequence>
<keyword evidence="19" id="KW-1185">Reference proteome</keyword>
<dbReference type="OrthoDB" id="9805026at2"/>
<dbReference type="InterPro" id="IPR000999">
    <property type="entry name" value="RNase_III_dom"/>
</dbReference>
<dbReference type="PANTHER" id="PTHR11207:SF0">
    <property type="entry name" value="RIBONUCLEASE 3"/>
    <property type="match status" value="1"/>
</dbReference>
<dbReference type="EC" id="3.1.26.3" evidence="15"/>
<keyword evidence="12 15" id="KW-0378">Hydrolase</keyword>
<keyword evidence="11 15" id="KW-0255">Endonuclease</keyword>
<dbReference type="GO" id="GO:0006397">
    <property type="term" value="P:mRNA processing"/>
    <property type="evidence" value="ECO:0007669"/>
    <property type="project" value="UniProtKB-UniRule"/>
</dbReference>
<dbReference type="Pfam" id="PF14622">
    <property type="entry name" value="Ribonucleas_3_3"/>
    <property type="match status" value="1"/>
</dbReference>
<keyword evidence="15" id="KW-0699">rRNA-binding</keyword>
<evidence type="ECO:0000256" key="9">
    <source>
        <dbReference type="ARBA" id="ARBA00022722"/>
    </source>
</evidence>
<dbReference type="GO" id="GO:0019843">
    <property type="term" value="F:rRNA binding"/>
    <property type="evidence" value="ECO:0007669"/>
    <property type="project" value="UniProtKB-KW"/>
</dbReference>
<evidence type="ECO:0000256" key="12">
    <source>
        <dbReference type="ARBA" id="ARBA00022801"/>
    </source>
</evidence>
<comment type="cofactor">
    <cofactor evidence="15">
        <name>Mg(2+)</name>
        <dbReference type="ChEBI" id="CHEBI:18420"/>
    </cofactor>
</comment>
<keyword evidence="5 15" id="KW-0963">Cytoplasm</keyword>
<evidence type="ECO:0000256" key="14">
    <source>
        <dbReference type="ARBA" id="ARBA00022884"/>
    </source>
</evidence>
<dbReference type="PANTHER" id="PTHR11207">
    <property type="entry name" value="RIBONUCLEASE III"/>
    <property type="match status" value="1"/>
</dbReference>
<feature type="binding site" evidence="15">
    <location>
        <position position="52"/>
    </location>
    <ligand>
        <name>Mg(2+)</name>
        <dbReference type="ChEBI" id="CHEBI:18420"/>
    </ligand>
</feature>
<dbReference type="CDD" id="cd10845">
    <property type="entry name" value="DSRM_RNAse_III_family"/>
    <property type="match status" value="1"/>
</dbReference>
<keyword evidence="14 15" id="KW-0694">RNA-binding</keyword>
<dbReference type="InterPro" id="IPR011907">
    <property type="entry name" value="RNase_III"/>
</dbReference>
<name>B8CWW9_HALOH</name>
<dbReference type="GO" id="GO:0003725">
    <property type="term" value="F:double-stranded RNA binding"/>
    <property type="evidence" value="ECO:0007669"/>
    <property type="project" value="TreeGrafter"/>
</dbReference>
<dbReference type="PROSITE" id="PS50137">
    <property type="entry name" value="DS_RBD"/>
    <property type="match status" value="1"/>
</dbReference>
<feature type="domain" description="DRBM" evidence="16">
    <location>
        <begin position="166"/>
        <end position="235"/>
    </location>
</feature>
<keyword evidence="6 15" id="KW-0698">rRNA processing</keyword>
<comment type="catalytic activity">
    <reaction evidence="1 15">
        <text>Endonucleolytic cleavage to 5'-phosphomonoester.</text>
        <dbReference type="EC" id="3.1.26.3"/>
    </reaction>
</comment>
<dbReference type="SMART" id="SM00358">
    <property type="entry name" value="DSRM"/>
    <property type="match status" value="1"/>
</dbReference>
<dbReference type="GO" id="GO:0042802">
    <property type="term" value="F:identical protein binding"/>
    <property type="evidence" value="ECO:0007669"/>
    <property type="project" value="UniProtKB-ARBA"/>
</dbReference>
<comment type="subunit">
    <text evidence="4 15">Homodimer.</text>
</comment>
<comment type="function">
    <text evidence="15">Digests double-stranded RNA. Involved in the processing of primary rRNA transcript to yield the immediate precursors to the large and small rRNAs (23S and 16S). Processes some mRNAs, and tRNAs when they are encoded in the rRNA operon. Processes pre-crRNA and tracrRNA of type II CRISPR loci if present in the organism.</text>
</comment>
<dbReference type="GO" id="GO:0010468">
    <property type="term" value="P:regulation of gene expression"/>
    <property type="evidence" value="ECO:0007669"/>
    <property type="project" value="TreeGrafter"/>
</dbReference>
<dbReference type="SUPFAM" id="SSF54768">
    <property type="entry name" value="dsRNA-binding domain-like"/>
    <property type="match status" value="1"/>
</dbReference>
<dbReference type="HOGENOM" id="CLU_000907_1_3_9"/>
<dbReference type="eggNOG" id="COG0571">
    <property type="taxonomic scope" value="Bacteria"/>
</dbReference>
<dbReference type="Proteomes" id="UP000000719">
    <property type="component" value="Chromosome"/>
</dbReference>
<dbReference type="SMART" id="SM00535">
    <property type="entry name" value="RIBOc"/>
    <property type="match status" value="1"/>
</dbReference>
<dbReference type="CDD" id="cd00593">
    <property type="entry name" value="RIBOc"/>
    <property type="match status" value="1"/>
</dbReference>
<feature type="active site" evidence="15">
    <location>
        <position position="128"/>
    </location>
</feature>
<dbReference type="RefSeq" id="WP_012635973.1">
    <property type="nucleotide sequence ID" value="NC_011899.1"/>
</dbReference>